<sequence>MRLLTSFLGALFAAGAVVGVEINIEAPPECDAHNDDLVQCFVSSASQASAYCTQSLSLARAPGIVVVTPTVTVIETVRATVDASYLDLLPAVKRMRKRGICTKRDVQLDCVGAGVDTEQLSSACSCIGFTASADASTADASTVTVAKVSYVTAGAPESCAALTETETLPPSLLVSTITEVETRVERETATLTPSVLVSTITETQTAVTSHLTTVTEVTVHIQTETTVSVSTSVSTSVTTSVSISVTTETTVSTSISISVSTSVSLSVATETAAAAVAPSRITNGNFESGNLDGWELVARSGRGDIVAVVDGGVGGAKALDISASYFTIGLVSQVVYGQVLKCTAGAKYRLTFDVSVNSSYFNGCPWSVTLGSATGNVYGGVGVSLAWTGVSYVHTCTTTDAGNTLKLSVAAQTNRAVTVMFDNFVLNPLSVPN</sequence>
<dbReference type="AlphaFoldDB" id="A0AAE0HWE4"/>
<reference evidence="2" key="2">
    <citation type="submission" date="2023-06" db="EMBL/GenBank/DDBJ databases">
        <authorList>
            <consortium name="Lawrence Berkeley National Laboratory"/>
            <person name="Haridas S."/>
            <person name="Hensen N."/>
            <person name="Bonometti L."/>
            <person name="Westerberg I."/>
            <person name="Brannstrom I.O."/>
            <person name="Guillou S."/>
            <person name="Cros-Aarteil S."/>
            <person name="Calhoun S."/>
            <person name="Kuo A."/>
            <person name="Mondo S."/>
            <person name="Pangilinan J."/>
            <person name="Riley R."/>
            <person name="Labutti K."/>
            <person name="Andreopoulos B."/>
            <person name="Lipzen A."/>
            <person name="Chen C."/>
            <person name="Yanf M."/>
            <person name="Daum C."/>
            <person name="Ng V."/>
            <person name="Clum A."/>
            <person name="Steindorff A."/>
            <person name="Ohm R."/>
            <person name="Martin F."/>
            <person name="Silar P."/>
            <person name="Natvig D."/>
            <person name="Lalanne C."/>
            <person name="Gautier V."/>
            <person name="Ament-Velasquez S.L."/>
            <person name="Kruys A."/>
            <person name="Hutchinson M.I."/>
            <person name="Powell A.J."/>
            <person name="Barry K."/>
            <person name="Miller A.N."/>
            <person name="Grigoriev I.V."/>
            <person name="Debuchy R."/>
            <person name="Gladieux P."/>
            <person name="Thoren M.H."/>
            <person name="Johannesson H."/>
        </authorList>
    </citation>
    <scope>NUCLEOTIDE SEQUENCE</scope>
    <source>
        <strain evidence="2">CBS 118394</strain>
    </source>
</reference>
<dbReference type="EMBL" id="JAUEDM010000007">
    <property type="protein sequence ID" value="KAK3313991.1"/>
    <property type="molecule type" value="Genomic_DNA"/>
</dbReference>
<name>A0AAE0HWE4_9PEZI</name>
<dbReference type="SUPFAM" id="SSF49785">
    <property type="entry name" value="Galactose-binding domain-like"/>
    <property type="match status" value="1"/>
</dbReference>
<protein>
    <recommendedName>
        <fullName evidence="4">CBM-cenC domain-containing protein</fullName>
    </recommendedName>
</protein>
<gene>
    <name evidence="2" type="ORF">B0H66DRAFT_567538</name>
</gene>
<keyword evidence="3" id="KW-1185">Reference proteome</keyword>
<proteinExistence type="predicted"/>
<organism evidence="2 3">
    <name type="scientific">Apodospora peruviana</name>
    <dbReference type="NCBI Taxonomy" id="516989"/>
    <lineage>
        <taxon>Eukaryota</taxon>
        <taxon>Fungi</taxon>
        <taxon>Dikarya</taxon>
        <taxon>Ascomycota</taxon>
        <taxon>Pezizomycotina</taxon>
        <taxon>Sordariomycetes</taxon>
        <taxon>Sordariomycetidae</taxon>
        <taxon>Sordariales</taxon>
        <taxon>Lasiosphaeriaceae</taxon>
        <taxon>Apodospora</taxon>
    </lineage>
</organism>
<feature type="chain" id="PRO_5042297642" description="CBM-cenC domain-containing protein" evidence="1">
    <location>
        <begin position="20"/>
        <end position="433"/>
    </location>
</feature>
<keyword evidence="1" id="KW-0732">Signal</keyword>
<dbReference type="Proteomes" id="UP001283341">
    <property type="component" value="Unassembled WGS sequence"/>
</dbReference>
<accession>A0AAE0HWE4</accession>
<dbReference type="Gene3D" id="2.60.120.260">
    <property type="entry name" value="Galactose-binding domain-like"/>
    <property type="match status" value="1"/>
</dbReference>
<dbReference type="InterPro" id="IPR008979">
    <property type="entry name" value="Galactose-bd-like_sf"/>
</dbReference>
<evidence type="ECO:0000313" key="3">
    <source>
        <dbReference type="Proteomes" id="UP001283341"/>
    </source>
</evidence>
<reference evidence="2" key="1">
    <citation type="journal article" date="2023" name="Mol. Phylogenet. Evol.">
        <title>Genome-scale phylogeny and comparative genomics of the fungal order Sordariales.</title>
        <authorList>
            <person name="Hensen N."/>
            <person name="Bonometti L."/>
            <person name="Westerberg I."/>
            <person name="Brannstrom I.O."/>
            <person name="Guillou S."/>
            <person name="Cros-Aarteil S."/>
            <person name="Calhoun S."/>
            <person name="Haridas S."/>
            <person name="Kuo A."/>
            <person name="Mondo S."/>
            <person name="Pangilinan J."/>
            <person name="Riley R."/>
            <person name="LaButti K."/>
            <person name="Andreopoulos B."/>
            <person name="Lipzen A."/>
            <person name="Chen C."/>
            <person name="Yan M."/>
            <person name="Daum C."/>
            <person name="Ng V."/>
            <person name="Clum A."/>
            <person name="Steindorff A."/>
            <person name="Ohm R.A."/>
            <person name="Martin F."/>
            <person name="Silar P."/>
            <person name="Natvig D.O."/>
            <person name="Lalanne C."/>
            <person name="Gautier V."/>
            <person name="Ament-Velasquez S.L."/>
            <person name="Kruys A."/>
            <person name="Hutchinson M.I."/>
            <person name="Powell A.J."/>
            <person name="Barry K."/>
            <person name="Miller A.N."/>
            <person name="Grigoriev I.V."/>
            <person name="Debuchy R."/>
            <person name="Gladieux P."/>
            <person name="Hiltunen Thoren M."/>
            <person name="Johannesson H."/>
        </authorList>
    </citation>
    <scope>NUCLEOTIDE SEQUENCE</scope>
    <source>
        <strain evidence="2">CBS 118394</strain>
    </source>
</reference>
<comment type="caution">
    <text evidence="2">The sequence shown here is derived from an EMBL/GenBank/DDBJ whole genome shotgun (WGS) entry which is preliminary data.</text>
</comment>
<feature type="signal peptide" evidence="1">
    <location>
        <begin position="1"/>
        <end position="19"/>
    </location>
</feature>
<evidence type="ECO:0000313" key="2">
    <source>
        <dbReference type="EMBL" id="KAK3313991.1"/>
    </source>
</evidence>
<evidence type="ECO:0008006" key="4">
    <source>
        <dbReference type="Google" id="ProtNLM"/>
    </source>
</evidence>
<evidence type="ECO:0000256" key="1">
    <source>
        <dbReference type="SAM" id="SignalP"/>
    </source>
</evidence>